<protein>
    <submittedName>
        <fullName evidence="1">Uncharacterized protein</fullName>
    </submittedName>
</protein>
<name>A0A9Q1H918_HOLLE</name>
<reference evidence="1" key="1">
    <citation type="submission" date="2021-10" db="EMBL/GenBank/DDBJ databases">
        <title>Tropical sea cucumber genome reveals ecological adaptation and Cuvierian tubules defense mechanism.</title>
        <authorList>
            <person name="Chen T."/>
        </authorList>
    </citation>
    <scope>NUCLEOTIDE SEQUENCE</scope>
    <source>
        <strain evidence="1">Nanhai2018</strain>
        <tissue evidence="1">Muscle</tissue>
    </source>
</reference>
<proteinExistence type="predicted"/>
<evidence type="ECO:0000313" key="2">
    <source>
        <dbReference type="Proteomes" id="UP001152320"/>
    </source>
</evidence>
<keyword evidence="2" id="KW-1185">Reference proteome</keyword>
<accession>A0A9Q1H918</accession>
<sequence length="62" mass="7023">MEHDLLSKRSATTGWRGAYKKIFGSPKALRWLEIASPGRLTCAENISKLAFRVLTFCIMTHI</sequence>
<dbReference type="Proteomes" id="UP001152320">
    <property type="component" value="Chromosome 8"/>
</dbReference>
<evidence type="ECO:0000313" key="1">
    <source>
        <dbReference type="EMBL" id="KAJ8036781.1"/>
    </source>
</evidence>
<gene>
    <name evidence="1" type="ORF">HOLleu_17417</name>
</gene>
<organism evidence="1 2">
    <name type="scientific">Holothuria leucospilota</name>
    <name type="common">Black long sea cucumber</name>
    <name type="synonym">Mertensiothuria leucospilota</name>
    <dbReference type="NCBI Taxonomy" id="206669"/>
    <lineage>
        <taxon>Eukaryota</taxon>
        <taxon>Metazoa</taxon>
        <taxon>Echinodermata</taxon>
        <taxon>Eleutherozoa</taxon>
        <taxon>Echinozoa</taxon>
        <taxon>Holothuroidea</taxon>
        <taxon>Aspidochirotacea</taxon>
        <taxon>Aspidochirotida</taxon>
        <taxon>Holothuriidae</taxon>
        <taxon>Holothuria</taxon>
    </lineage>
</organism>
<comment type="caution">
    <text evidence="1">The sequence shown here is derived from an EMBL/GenBank/DDBJ whole genome shotgun (WGS) entry which is preliminary data.</text>
</comment>
<dbReference type="AlphaFoldDB" id="A0A9Q1H918"/>
<dbReference type="EMBL" id="JAIZAY010000008">
    <property type="protein sequence ID" value="KAJ8036781.1"/>
    <property type="molecule type" value="Genomic_DNA"/>
</dbReference>